<dbReference type="AlphaFoldDB" id="A0A9N9I8W5"/>
<evidence type="ECO:0000313" key="1">
    <source>
        <dbReference type="EMBL" id="CAG8724995.1"/>
    </source>
</evidence>
<evidence type="ECO:0000313" key="2">
    <source>
        <dbReference type="Proteomes" id="UP000789375"/>
    </source>
</evidence>
<comment type="caution">
    <text evidence="1">The sequence shown here is derived from an EMBL/GenBank/DDBJ whole genome shotgun (WGS) entry which is preliminary data.</text>
</comment>
<sequence length="127" mass="14471">TALRMGKVESNKLKKERSHIVTLEKASMIEEKLGREVLFSRSEIQQNISQLENPSSYKSYFNALPKIICGFFQALITVLQQQKQNVVNKKRLQRGLPPKSLNTSQISKTTTLLTFMLLTIAFLGMKI</sequence>
<name>A0A9N9I8W5_FUNMO</name>
<protein>
    <submittedName>
        <fullName evidence="1">550_t:CDS:1</fullName>
    </submittedName>
</protein>
<feature type="non-terminal residue" evidence="1">
    <location>
        <position position="1"/>
    </location>
</feature>
<gene>
    <name evidence="1" type="ORF">FMOSSE_LOCUS15269</name>
</gene>
<keyword evidence="2" id="KW-1185">Reference proteome</keyword>
<accession>A0A9N9I8W5</accession>
<organism evidence="1 2">
    <name type="scientific">Funneliformis mosseae</name>
    <name type="common">Endomycorrhizal fungus</name>
    <name type="synonym">Glomus mosseae</name>
    <dbReference type="NCBI Taxonomy" id="27381"/>
    <lineage>
        <taxon>Eukaryota</taxon>
        <taxon>Fungi</taxon>
        <taxon>Fungi incertae sedis</taxon>
        <taxon>Mucoromycota</taxon>
        <taxon>Glomeromycotina</taxon>
        <taxon>Glomeromycetes</taxon>
        <taxon>Glomerales</taxon>
        <taxon>Glomeraceae</taxon>
        <taxon>Funneliformis</taxon>
    </lineage>
</organism>
<dbReference type="EMBL" id="CAJVPP010014719">
    <property type="protein sequence ID" value="CAG8724995.1"/>
    <property type="molecule type" value="Genomic_DNA"/>
</dbReference>
<proteinExistence type="predicted"/>
<reference evidence="1" key="1">
    <citation type="submission" date="2021-06" db="EMBL/GenBank/DDBJ databases">
        <authorList>
            <person name="Kallberg Y."/>
            <person name="Tangrot J."/>
            <person name="Rosling A."/>
        </authorList>
    </citation>
    <scope>NUCLEOTIDE SEQUENCE</scope>
    <source>
        <strain evidence="1">87-6 pot B 2015</strain>
    </source>
</reference>
<dbReference type="Proteomes" id="UP000789375">
    <property type="component" value="Unassembled WGS sequence"/>
</dbReference>